<comment type="subcellular location">
    <subcellularLocation>
        <location evidence="2">Cytoplasm</location>
    </subcellularLocation>
</comment>
<evidence type="ECO:0000256" key="3">
    <source>
        <dbReference type="ARBA" id="ARBA00012163"/>
    </source>
</evidence>
<dbReference type="Pfam" id="PF00773">
    <property type="entry name" value="RNB"/>
    <property type="match status" value="1"/>
</dbReference>
<feature type="compositionally biased region" description="Basic residues" evidence="9">
    <location>
        <begin position="682"/>
        <end position="693"/>
    </location>
</feature>
<keyword evidence="5" id="KW-0540">Nuclease</keyword>
<dbReference type="GO" id="GO:0005829">
    <property type="term" value="C:cytosol"/>
    <property type="evidence" value="ECO:0007669"/>
    <property type="project" value="TreeGrafter"/>
</dbReference>
<dbReference type="PROSITE" id="PS50126">
    <property type="entry name" value="S1"/>
    <property type="match status" value="1"/>
</dbReference>
<dbReference type="AlphaFoldDB" id="A0A644YUK0"/>
<dbReference type="NCBIfam" id="TIGR02063">
    <property type="entry name" value="RNase_R"/>
    <property type="match status" value="1"/>
</dbReference>
<evidence type="ECO:0000256" key="7">
    <source>
        <dbReference type="ARBA" id="ARBA00022839"/>
    </source>
</evidence>
<dbReference type="InterPro" id="IPR050180">
    <property type="entry name" value="RNR_Ribonuclease"/>
</dbReference>
<feature type="compositionally biased region" description="Basic and acidic residues" evidence="9">
    <location>
        <begin position="658"/>
        <end position="681"/>
    </location>
</feature>
<keyword evidence="8" id="KW-0694">RNA-binding</keyword>
<accession>A0A644YUK0</accession>
<gene>
    <name evidence="11" type="primary">rnr_21</name>
    <name evidence="11" type="ORF">SDC9_76234</name>
</gene>
<sequence>MGKYKTPAKRGRKGQSSIQEVTGRVLMTREGYAFIDIEGAQDDLFVPARKLRGALHGDTVKVAVFGKRGGQRNEGEVIEIIKRTEKPFIGILQITGEQAWVITEGKNMPHDIIIPFEPGRKEHNGLKVAAIVDQWPRKSEEPIGHIVNVLGKPGDNNTEMHAILTEFGLPYKFDQKVEAAAADISEEITPADIKSRRDFRNITTLTIDPEDAKDFDDALSLREVKPGIWEVGVHIADVTHYVRPDTLLDKEALDRGTSVYLADRTVPMLPEKLSNRLCSLRPNEEKLCFSAVFEIDQKGRVQDRWFGRTVIKSDFRFSYEQAQDIIENKKGPLLNEVLKLHELASIIRQERFRKGSISFERPEMKVIVDKEGKPVEIVQKVTKEANWLIEEFMLLANREVAYLIGAKNAGKKPKTFVYRIHEEPNLDKIEAFRTFIHHLGYSMKPTNNARELSGEINTLLESAKGKPEEGAIEIMALRSMARARYSTDNMGHYGLAFDYYTHFTSPIRRYPDMMVHRMLAHYLDSGKSLDKKSYEDKCKHSSEREQLATEAERASIKYKMVEFMQDKIGLEFDGNVSGITEWGIFVELNPTKVEGLVALREIKEDYFIYDDETMSLRGKSSGKRFVLGTPVKVKVVKASLEQKQLDFALIWEEPLEQKKNDTKKGENAKKRENPKRRDGSKGKGKTGNNRKRS</sequence>
<dbReference type="InterPro" id="IPR012340">
    <property type="entry name" value="NA-bd_OB-fold"/>
</dbReference>
<dbReference type="PROSITE" id="PS01175">
    <property type="entry name" value="RIBONUCLEASE_II"/>
    <property type="match status" value="1"/>
</dbReference>
<dbReference type="Pfam" id="PF00575">
    <property type="entry name" value="S1"/>
    <property type="match status" value="1"/>
</dbReference>
<dbReference type="InterPro" id="IPR040476">
    <property type="entry name" value="CSD2"/>
</dbReference>
<dbReference type="InterPro" id="IPR011805">
    <property type="entry name" value="RNase_R"/>
</dbReference>
<proteinExistence type="inferred from homology"/>
<dbReference type="SMART" id="SM00955">
    <property type="entry name" value="RNB"/>
    <property type="match status" value="1"/>
</dbReference>
<keyword evidence="4" id="KW-0963">Cytoplasm</keyword>
<evidence type="ECO:0000256" key="9">
    <source>
        <dbReference type="SAM" id="MobiDB-lite"/>
    </source>
</evidence>
<dbReference type="GO" id="GO:0006402">
    <property type="term" value="P:mRNA catabolic process"/>
    <property type="evidence" value="ECO:0007669"/>
    <property type="project" value="TreeGrafter"/>
</dbReference>
<dbReference type="CDD" id="cd04471">
    <property type="entry name" value="S1_RNase_R"/>
    <property type="match status" value="1"/>
</dbReference>
<dbReference type="GO" id="GO:0003723">
    <property type="term" value="F:RNA binding"/>
    <property type="evidence" value="ECO:0007669"/>
    <property type="project" value="UniProtKB-KW"/>
</dbReference>
<dbReference type="HAMAP" id="MF_01895">
    <property type="entry name" value="RNase_R"/>
    <property type="match status" value="1"/>
</dbReference>
<evidence type="ECO:0000256" key="1">
    <source>
        <dbReference type="ARBA" id="ARBA00001849"/>
    </source>
</evidence>
<evidence type="ECO:0000259" key="10">
    <source>
        <dbReference type="PROSITE" id="PS50126"/>
    </source>
</evidence>
<dbReference type="NCBIfam" id="TIGR00358">
    <property type="entry name" value="3_prime_RNase"/>
    <property type="match status" value="1"/>
</dbReference>
<dbReference type="SMART" id="SM00357">
    <property type="entry name" value="CSP"/>
    <property type="match status" value="1"/>
</dbReference>
<dbReference type="GO" id="GO:0008859">
    <property type="term" value="F:exoribonuclease II activity"/>
    <property type="evidence" value="ECO:0007669"/>
    <property type="project" value="UniProtKB-EC"/>
</dbReference>
<dbReference type="InterPro" id="IPR004476">
    <property type="entry name" value="RNase_II/RNase_R"/>
</dbReference>
<dbReference type="PANTHER" id="PTHR23355:SF9">
    <property type="entry name" value="DIS3-LIKE EXONUCLEASE 2"/>
    <property type="match status" value="1"/>
</dbReference>
<dbReference type="Pfam" id="PF08206">
    <property type="entry name" value="OB_RNB"/>
    <property type="match status" value="1"/>
</dbReference>
<dbReference type="Pfam" id="PF17876">
    <property type="entry name" value="CSD2"/>
    <property type="match status" value="1"/>
</dbReference>
<organism evidence="11">
    <name type="scientific">bioreactor metagenome</name>
    <dbReference type="NCBI Taxonomy" id="1076179"/>
    <lineage>
        <taxon>unclassified sequences</taxon>
        <taxon>metagenomes</taxon>
        <taxon>ecological metagenomes</taxon>
    </lineage>
</organism>
<evidence type="ECO:0000256" key="8">
    <source>
        <dbReference type="ARBA" id="ARBA00022884"/>
    </source>
</evidence>
<evidence type="ECO:0000256" key="4">
    <source>
        <dbReference type="ARBA" id="ARBA00022490"/>
    </source>
</evidence>
<dbReference type="EMBL" id="VSSQ01005582">
    <property type="protein sequence ID" value="MPM29694.1"/>
    <property type="molecule type" value="Genomic_DNA"/>
</dbReference>
<dbReference type="SUPFAM" id="SSF50249">
    <property type="entry name" value="Nucleic acid-binding proteins"/>
    <property type="match status" value="3"/>
</dbReference>
<feature type="region of interest" description="Disordered" evidence="9">
    <location>
        <begin position="658"/>
        <end position="693"/>
    </location>
</feature>
<dbReference type="InterPro" id="IPR003029">
    <property type="entry name" value="S1_domain"/>
</dbReference>
<dbReference type="PANTHER" id="PTHR23355">
    <property type="entry name" value="RIBONUCLEASE"/>
    <property type="match status" value="1"/>
</dbReference>
<dbReference type="InterPro" id="IPR013223">
    <property type="entry name" value="RNase_B_OB_dom"/>
</dbReference>
<evidence type="ECO:0000256" key="2">
    <source>
        <dbReference type="ARBA" id="ARBA00004496"/>
    </source>
</evidence>
<keyword evidence="6 11" id="KW-0378">Hydrolase</keyword>
<dbReference type="InterPro" id="IPR001900">
    <property type="entry name" value="RNase_II/R"/>
</dbReference>
<evidence type="ECO:0000256" key="6">
    <source>
        <dbReference type="ARBA" id="ARBA00022801"/>
    </source>
</evidence>
<keyword evidence="7" id="KW-0269">Exonuclease</keyword>
<evidence type="ECO:0000256" key="5">
    <source>
        <dbReference type="ARBA" id="ARBA00022722"/>
    </source>
</evidence>
<protein>
    <recommendedName>
        <fullName evidence="3">exoribonuclease II</fullName>
        <ecNumber evidence="3">3.1.13.1</ecNumber>
    </recommendedName>
</protein>
<name>A0A644YUK0_9ZZZZ</name>
<comment type="catalytic activity">
    <reaction evidence="1">
        <text>Exonucleolytic cleavage in the 3'- to 5'-direction to yield nucleoside 5'-phosphates.</text>
        <dbReference type="EC" id="3.1.13.1"/>
    </reaction>
</comment>
<dbReference type="EC" id="3.1.13.1" evidence="3"/>
<feature type="domain" description="S1 motif" evidence="10">
    <location>
        <begin position="569"/>
        <end position="650"/>
    </location>
</feature>
<dbReference type="Gene3D" id="2.40.50.140">
    <property type="entry name" value="Nucleic acid-binding proteins"/>
    <property type="match status" value="2"/>
</dbReference>
<dbReference type="InterPro" id="IPR011129">
    <property type="entry name" value="CSD"/>
</dbReference>
<reference evidence="11" key="1">
    <citation type="submission" date="2019-08" db="EMBL/GenBank/DDBJ databases">
        <authorList>
            <person name="Kucharzyk K."/>
            <person name="Murdoch R.W."/>
            <person name="Higgins S."/>
            <person name="Loffler F."/>
        </authorList>
    </citation>
    <scope>NUCLEOTIDE SEQUENCE</scope>
</reference>
<evidence type="ECO:0000313" key="11">
    <source>
        <dbReference type="EMBL" id="MPM29694.1"/>
    </source>
</evidence>
<dbReference type="SMART" id="SM00316">
    <property type="entry name" value="S1"/>
    <property type="match status" value="1"/>
</dbReference>
<comment type="caution">
    <text evidence="11">The sequence shown here is derived from an EMBL/GenBank/DDBJ whole genome shotgun (WGS) entry which is preliminary data.</text>
</comment>
<dbReference type="InterPro" id="IPR022966">
    <property type="entry name" value="RNase_II/R_CS"/>
</dbReference>